<dbReference type="InterPro" id="IPR058263">
    <property type="entry name" value="DUF7957"/>
</dbReference>
<dbReference type="Pfam" id="PF25857">
    <property type="entry name" value="DUF7957"/>
    <property type="match status" value="1"/>
</dbReference>
<dbReference type="RefSeq" id="WP_144999157.1">
    <property type="nucleotide sequence ID" value="NZ_CP036281.1"/>
</dbReference>
<organism evidence="1 2">
    <name type="scientific">Polystyrenella longa</name>
    <dbReference type="NCBI Taxonomy" id="2528007"/>
    <lineage>
        <taxon>Bacteria</taxon>
        <taxon>Pseudomonadati</taxon>
        <taxon>Planctomycetota</taxon>
        <taxon>Planctomycetia</taxon>
        <taxon>Planctomycetales</taxon>
        <taxon>Planctomycetaceae</taxon>
        <taxon>Polystyrenella</taxon>
    </lineage>
</organism>
<dbReference type="AlphaFoldDB" id="A0A518CU27"/>
<name>A0A518CU27_9PLAN</name>
<protein>
    <submittedName>
        <fullName evidence="1">Uncharacterized protein</fullName>
    </submittedName>
</protein>
<evidence type="ECO:0000313" key="2">
    <source>
        <dbReference type="Proteomes" id="UP000317178"/>
    </source>
</evidence>
<evidence type="ECO:0000313" key="1">
    <source>
        <dbReference type="EMBL" id="QDU82727.1"/>
    </source>
</evidence>
<keyword evidence="2" id="KW-1185">Reference proteome</keyword>
<accession>A0A518CU27</accession>
<reference evidence="1 2" key="1">
    <citation type="submission" date="2019-02" db="EMBL/GenBank/DDBJ databases">
        <title>Deep-cultivation of Planctomycetes and their phenomic and genomic characterization uncovers novel biology.</title>
        <authorList>
            <person name="Wiegand S."/>
            <person name="Jogler M."/>
            <person name="Boedeker C."/>
            <person name="Pinto D."/>
            <person name="Vollmers J."/>
            <person name="Rivas-Marin E."/>
            <person name="Kohn T."/>
            <person name="Peeters S.H."/>
            <person name="Heuer A."/>
            <person name="Rast P."/>
            <person name="Oberbeckmann S."/>
            <person name="Bunk B."/>
            <person name="Jeske O."/>
            <person name="Meyerdierks A."/>
            <person name="Storesund J.E."/>
            <person name="Kallscheuer N."/>
            <person name="Luecker S."/>
            <person name="Lage O.M."/>
            <person name="Pohl T."/>
            <person name="Merkel B.J."/>
            <person name="Hornburger P."/>
            <person name="Mueller R.-W."/>
            <person name="Bruemmer F."/>
            <person name="Labrenz M."/>
            <person name="Spormann A.M."/>
            <person name="Op den Camp H."/>
            <person name="Overmann J."/>
            <person name="Amann R."/>
            <person name="Jetten M.S.M."/>
            <person name="Mascher T."/>
            <person name="Medema M.H."/>
            <person name="Devos D.P."/>
            <person name="Kaster A.-K."/>
            <person name="Ovreas L."/>
            <person name="Rohde M."/>
            <person name="Galperin M.Y."/>
            <person name="Jogler C."/>
        </authorList>
    </citation>
    <scope>NUCLEOTIDE SEQUENCE [LARGE SCALE GENOMIC DNA]</scope>
    <source>
        <strain evidence="1 2">Pla110</strain>
    </source>
</reference>
<proteinExistence type="predicted"/>
<dbReference type="EMBL" id="CP036281">
    <property type="protein sequence ID" value="QDU82727.1"/>
    <property type="molecule type" value="Genomic_DNA"/>
</dbReference>
<dbReference type="Proteomes" id="UP000317178">
    <property type="component" value="Chromosome"/>
</dbReference>
<gene>
    <name evidence="1" type="ORF">Pla110_44890</name>
</gene>
<dbReference type="OrthoDB" id="798260at2"/>
<sequence length="120" mass="13209">MYLVNGNEITVNGKTTSFMYDIHPTETVQIADKLIVLLDPPPGQMAMDNVYAISDSGDLLWQIESRRLPVNSAQTYVHIYIDPAEHSNENTMTVGATTFGGDACSIDINTGKILSTRFVK</sequence>
<dbReference type="KEGG" id="plon:Pla110_44890"/>